<dbReference type="STRING" id="1419482.SAMN05444266_10847"/>
<protein>
    <recommendedName>
        <fullName evidence="3">DUF4856 domain-containing protein</fullName>
    </recommendedName>
</protein>
<gene>
    <name evidence="1" type="ORF">SAMN05444266_10847</name>
</gene>
<dbReference type="InterPro" id="IPR032331">
    <property type="entry name" value="DUF4856"/>
</dbReference>
<evidence type="ECO:0008006" key="3">
    <source>
        <dbReference type="Google" id="ProtNLM"/>
    </source>
</evidence>
<reference evidence="1 2" key="1">
    <citation type="submission" date="2016-11" db="EMBL/GenBank/DDBJ databases">
        <authorList>
            <person name="Jaros S."/>
            <person name="Januszkiewicz K."/>
            <person name="Wedrychowicz H."/>
        </authorList>
    </citation>
    <scope>NUCLEOTIDE SEQUENCE [LARGE SCALE GENOMIC DNA]</scope>
    <source>
        <strain evidence="1 2">DSM 27406</strain>
    </source>
</reference>
<name>A0A1M7IPF0_9BACT</name>
<evidence type="ECO:0000313" key="2">
    <source>
        <dbReference type="Proteomes" id="UP000184420"/>
    </source>
</evidence>
<dbReference type="OrthoDB" id="5498726at2"/>
<keyword evidence="2" id="KW-1185">Reference proteome</keyword>
<dbReference type="RefSeq" id="WP_073084852.1">
    <property type="nucleotide sequence ID" value="NZ_FRBL01000008.1"/>
</dbReference>
<dbReference type="EMBL" id="FRBL01000008">
    <property type="protein sequence ID" value="SHM42696.1"/>
    <property type="molecule type" value="Genomic_DNA"/>
</dbReference>
<accession>A0A1M7IPF0</accession>
<evidence type="ECO:0000313" key="1">
    <source>
        <dbReference type="EMBL" id="SHM42696.1"/>
    </source>
</evidence>
<dbReference type="AlphaFoldDB" id="A0A1M7IPF0"/>
<dbReference type="PROSITE" id="PS51257">
    <property type="entry name" value="PROKAR_LIPOPROTEIN"/>
    <property type="match status" value="1"/>
</dbReference>
<proteinExistence type="predicted"/>
<dbReference type="Pfam" id="PF16148">
    <property type="entry name" value="DUF4856"/>
    <property type="match status" value="1"/>
</dbReference>
<organism evidence="1 2">
    <name type="scientific">Chitinophaga jiangningensis</name>
    <dbReference type="NCBI Taxonomy" id="1419482"/>
    <lineage>
        <taxon>Bacteria</taxon>
        <taxon>Pseudomonadati</taxon>
        <taxon>Bacteroidota</taxon>
        <taxon>Chitinophagia</taxon>
        <taxon>Chitinophagales</taxon>
        <taxon>Chitinophagaceae</taxon>
        <taxon>Chitinophaga</taxon>
    </lineage>
</organism>
<dbReference type="Proteomes" id="UP000184420">
    <property type="component" value="Unassembled WGS sequence"/>
</dbReference>
<sequence>MLHRKILGTSLILGTFILTVASCKKDDAPATPPVYTVPDTYNFENVEYAEATGSISMWAGFTSWLGKGTGRQLSADSANYLWNNTNNAFTAETTTNLPIVTTAINTLGFGLVTKVSDAATFKQLADSMVKVSASFSVVAAPGVAGKVGTRLVNYSGVEFNQLVAKGLMGAMQIAKINALLDQCKKDDNNTVKAGTGTAMQHSWDLAFGYVGIPKDYDSAKTYANTEVNRPLAIGGYFRERGRTIQAGGTIFTAFRKGRAAINAKDYTGRDQAIATIKETLEKTLAAAAYAYATLPQGSSDLAVKFHAYSECYGFVLALKYRAATSKLTAANYQTLLDIMKTNFYELSADATNAKLKQMQTILTTTYGQLQ</sequence>